<dbReference type="InterPro" id="IPR036236">
    <property type="entry name" value="Znf_C2H2_sf"/>
</dbReference>
<feature type="region of interest" description="Disordered" evidence="9">
    <location>
        <begin position="102"/>
        <end position="121"/>
    </location>
</feature>
<reference evidence="11" key="2">
    <citation type="journal article" date="2009" name="PLoS Genet.">
        <title>Sequencing, mapping, and analysis of 27,455 maize full-length cDNAs.</title>
        <authorList>
            <person name="Soderlund C."/>
            <person name="Descour A."/>
            <person name="Kudrna D."/>
            <person name="Bomhoff M."/>
            <person name="Boyd L."/>
            <person name="Currie J."/>
            <person name="Angelova A."/>
            <person name="Collura K."/>
            <person name="Wissotski M."/>
            <person name="Ashley E."/>
            <person name="Morrow D."/>
            <person name="Fernandes J."/>
            <person name="Walbot V."/>
            <person name="Yu Y."/>
        </authorList>
    </citation>
    <scope>NUCLEOTIDE SEQUENCE</scope>
    <source>
        <strain evidence="11">B73</strain>
    </source>
</reference>
<dbReference type="Pfam" id="PF13912">
    <property type="entry name" value="zf-C2H2_6"/>
    <property type="match status" value="1"/>
</dbReference>
<feature type="domain" description="C2H2-type" evidence="10">
    <location>
        <begin position="71"/>
        <end position="98"/>
    </location>
</feature>
<dbReference type="SMART" id="SM00355">
    <property type="entry name" value="ZnF_C2H2"/>
    <property type="match status" value="1"/>
</dbReference>
<dbReference type="SUPFAM" id="SSF57667">
    <property type="entry name" value="beta-beta-alpha zinc fingers"/>
    <property type="match status" value="1"/>
</dbReference>
<dbReference type="PROSITE" id="PS00028">
    <property type="entry name" value="ZINC_FINGER_C2H2_1"/>
    <property type="match status" value="1"/>
</dbReference>
<keyword evidence="5" id="KW-0805">Transcription regulation</keyword>
<keyword evidence="6" id="KW-0804">Transcription</keyword>
<gene>
    <name evidence="14" type="primary">LOC100285388</name>
    <name evidence="13" type="ORF">ZEAMMB73_Zm00001d048590</name>
</gene>
<dbReference type="OMA" id="AHLGGCV"/>
<dbReference type="EMBL" id="CM000780">
    <property type="protein sequence ID" value="AQK48228.1"/>
    <property type="molecule type" value="Genomic_DNA"/>
</dbReference>
<dbReference type="Proteomes" id="UP000007305">
    <property type="component" value="Chromosome 4"/>
</dbReference>
<dbReference type="EMBL" id="BT038716">
    <property type="protein sequence ID" value="ACF83721.1"/>
    <property type="molecule type" value="mRNA"/>
</dbReference>
<evidence type="ECO:0000256" key="1">
    <source>
        <dbReference type="ARBA" id="ARBA00004123"/>
    </source>
</evidence>
<dbReference type="GeneID" id="100285388"/>
<dbReference type="HOGENOM" id="CLU_068782_0_0_1"/>
<feature type="compositionally biased region" description="Low complexity" evidence="9">
    <location>
        <begin position="273"/>
        <end position="284"/>
    </location>
</feature>
<name>B4FNM8_MAIZE</name>
<dbReference type="EMBL" id="EU972109">
    <property type="protein sequence ID" value="ACG44227.1"/>
    <property type="molecule type" value="mRNA"/>
</dbReference>
<proteinExistence type="evidence at transcript level"/>
<dbReference type="GO" id="GO:0008270">
    <property type="term" value="F:zinc ion binding"/>
    <property type="evidence" value="ECO:0007669"/>
    <property type="project" value="UniProtKB-KW"/>
</dbReference>
<evidence type="ECO:0000256" key="4">
    <source>
        <dbReference type="ARBA" id="ARBA00022833"/>
    </source>
</evidence>
<dbReference type="Gramene" id="Zm00001eb164360_T001">
    <property type="protein sequence ID" value="Zm00001eb164360_P001"/>
    <property type="gene ID" value="Zm00001eb164360"/>
</dbReference>
<evidence type="ECO:0000256" key="8">
    <source>
        <dbReference type="PROSITE-ProRule" id="PRU00042"/>
    </source>
</evidence>
<evidence type="ECO:0000313" key="15">
    <source>
        <dbReference type="Proteomes" id="UP000007305"/>
    </source>
</evidence>
<evidence type="ECO:0000256" key="3">
    <source>
        <dbReference type="ARBA" id="ARBA00022771"/>
    </source>
</evidence>
<dbReference type="SMR" id="B4FNM8"/>
<dbReference type="InterPro" id="IPR052426">
    <property type="entry name" value="Plant_dev_regulator"/>
</dbReference>
<keyword evidence="15" id="KW-1185">Reference proteome</keyword>
<organism evidence="11">
    <name type="scientific">Zea mays</name>
    <name type="common">Maize</name>
    <dbReference type="NCBI Taxonomy" id="4577"/>
    <lineage>
        <taxon>Eukaryota</taxon>
        <taxon>Viridiplantae</taxon>
        <taxon>Streptophyta</taxon>
        <taxon>Embryophyta</taxon>
        <taxon>Tracheophyta</taxon>
        <taxon>Spermatophyta</taxon>
        <taxon>Magnoliopsida</taxon>
        <taxon>Liliopsida</taxon>
        <taxon>Poales</taxon>
        <taxon>Poaceae</taxon>
        <taxon>PACMAD clade</taxon>
        <taxon>Panicoideae</taxon>
        <taxon>Andropogonodae</taxon>
        <taxon>Andropogoneae</taxon>
        <taxon>Tripsacinae</taxon>
        <taxon>Zea</taxon>
    </lineage>
</organism>
<keyword evidence="4" id="KW-0862">Zinc</keyword>
<evidence type="ECO:0000313" key="14">
    <source>
        <dbReference type="EnsemblPlants" id="Zm00001eb164360_P001"/>
    </source>
</evidence>
<feature type="region of interest" description="Disordered" evidence="9">
    <location>
        <begin position="260"/>
        <end position="284"/>
    </location>
</feature>
<dbReference type="InterPro" id="IPR013087">
    <property type="entry name" value="Znf_C2H2_type"/>
</dbReference>
<dbReference type="EnsemblPlants" id="Zm00001eb164360_T001">
    <property type="protein sequence ID" value="Zm00001eb164360_P001"/>
    <property type="gene ID" value="Zm00001eb164360"/>
</dbReference>
<reference evidence="14" key="6">
    <citation type="submission" date="2021-05" db="UniProtKB">
        <authorList>
            <consortium name="EnsemblPlants"/>
        </authorList>
    </citation>
    <scope>IDENTIFICATION</scope>
    <source>
        <strain evidence="14">cv. B73</strain>
    </source>
</reference>
<keyword evidence="7" id="KW-0539">Nucleus</keyword>
<dbReference type="GO" id="GO:0005634">
    <property type="term" value="C:nucleus"/>
    <property type="evidence" value="ECO:0007669"/>
    <property type="project" value="UniProtKB-SubCell"/>
</dbReference>
<dbReference type="RefSeq" id="NP_001151753.1">
    <property type="nucleotide sequence ID" value="NM_001158281.1"/>
</dbReference>
<evidence type="ECO:0000256" key="6">
    <source>
        <dbReference type="ARBA" id="ARBA00023163"/>
    </source>
</evidence>
<evidence type="ECO:0000313" key="12">
    <source>
        <dbReference type="EMBL" id="ACG44227.1"/>
    </source>
</evidence>
<keyword evidence="2" id="KW-0479">Metal-binding</keyword>
<feature type="compositionally biased region" description="Polar residues" evidence="9">
    <location>
        <begin position="104"/>
        <end position="121"/>
    </location>
</feature>
<dbReference type="PANTHER" id="PTHR45801:SF78">
    <property type="entry name" value="TRANSCRIPTIONAL REGULATOR RABBIT EARS-RELATED"/>
    <property type="match status" value="1"/>
</dbReference>
<dbReference type="PaxDb" id="4577-GRMZM2G058868_P01"/>
<comment type="subcellular location">
    <subcellularLocation>
        <location evidence="1">Nucleus</location>
    </subcellularLocation>
</comment>
<dbReference type="PROSITE" id="PS50157">
    <property type="entry name" value="ZINC_FINGER_C2H2_2"/>
    <property type="match status" value="1"/>
</dbReference>
<sequence>MNSSSATAMDQIGKYWGMWGARRSSSSSSTIPISAWAAAYGGSSEPSWEEQAFARDAAEHLGGCVWPPRSYSCTFCQREFRSAQALGGHMNVHRRDRALLRLGGSSSPEDVHATTNDQPHPQQGALLYRAAASNPSTTTPSTTAAAGTTAAGPAAAITIAGAGDGDANTTTTTTYLSRIIKESKNKRFMPMPDHSVAGMREDQAAAIDDHRHNEDGDSWRSASAAKKRRRLDHPLATAAALLIFVQPAPKAATNVAACESQGGADHETKVPHTTTLTSPSSSSPLLLDQRHELDLELRLGTTPKVTYIHGNDTRS</sequence>
<keyword evidence="3 8" id="KW-0863">Zinc-finger</keyword>
<reference evidence="15" key="3">
    <citation type="journal article" date="2009" name="Science">
        <title>The B73 maize genome: complexity, diversity, and dynamics.</title>
        <authorList>
            <person name="Schnable P.S."/>
            <person name="Ware D."/>
            <person name="Fulton R.S."/>
            <person name="Stein J.C."/>
            <person name="Wei F."/>
            <person name="Pasternak S."/>
            <person name="Liang C."/>
            <person name="Zhang J."/>
            <person name="Fulton L."/>
            <person name="Graves T.A."/>
            <person name="Minx P."/>
            <person name="Reily A.D."/>
            <person name="Courtney L."/>
            <person name="Kruchowski S.S."/>
            <person name="Tomlinson C."/>
            <person name="Strong C."/>
            <person name="Delehaunty K."/>
            <person name="Fronick C."/>
            <person name="Courtney B."/>
            <person name="Rock S.M."/>
            <person name="Belter E."/>
            <person name="Du F."/>
            <person name="Kim K."/>
            <person name="Abbott R.M."/>
            <person name="Cotton M."/>
            <person name="Levy A."/>
            <person name="Marchetto P."/>
            <person name="Ochoa K."/>
            <person name="Jackson S.M."/>
            <person name="Gillam B."/>
            <person name="Chen W."/>
            <person name="Yan L."/>
            <person name="Higginbotham J."/>
            <person name="Cardenas M."/>
            <person name="Waligorski J."/>
            <person name="Applebaum E."/>
            <person name="Phelps L."/>
            <person name="Falcone J."/>
            <person name="Kanchi K."/>
            <person name="Thane T."/>
            <person name="Scimone A."/>
            <person name="Thane N."/>
            <person name="Henke J."/>
            <person name="Wang T."/>
            <person name="Ruppert J."/>
            <person name="Shah N."/>
            <person name="Rotter K."/>
            <person name="Hodges J."/>
            <person name="Ingenthron E."/>
            <person name="Cordes M."/>
            <person name="Kohlberg S."/>
            <person name="Sgro J."/>
            <person name="Delgado B."/>
            <person name="Mead K."/>
            <person name="Chinwalla A."/>
            <person name="Leonard S."/>
            <person name="Crouse K."/>
            <person name="Collura K."/>
            <person name="Kudrna D."/>
            <person name="Currie J."/>
            <person name="He R."/>
            <person name="Angelova A."/>
            <person name="Rajasekar S."/>
            <person name="Mueller T."/>
            <person name="Lomeli R."/>
            <person name="Scara G."/>
            <person name="Ko A."/>
            <person name="Delaney K."/>
            <person name="Wissotski M."/>
            <person name="Lopez G."/>
            <person name="Campos D."/>
            <person name="Braidotti M."/>
            <person name="Ashley E."/>
            <person name="Golser W."/>
            <person name="Kim H."/>
            <person name="Lee S."/>
            <person name="Lin J."/>
            <person name="Dujmic Z."/>
            <person name="Kim W."/>
            <person name="Talag J."/>
            <person name="Zuccolo A."/>
            <person name="Fan C."/>
            <person name="Sebastian A."/>
            <person name="Kramer M."/>
            <person name="Spiegel L."/>
            <person name="Nascimento L."/>
            <person name="Zutavern T."/>
            <person name="Miller B."/>
            <person name="Ambroise C."/>
            <person name="Muller S."/>
            <person name="Spooner W."/>
            <person name="Narechania A."/>
            <person name="Ren L."/>
            <person name="Wei S."/>
            <person name="Kumari S."/>
            <person name="Faga B."/>
            <person name="Levy M.J."/>
            <person name="McMahan L."/>
            <person name="Van Buren P."/>
            <person name="Vaughn M.W."/>
            <person name="Ying K."/>
            <person name="Yeh C.-T."/>
            <person name="Emrich S.J."/>
            <person name="Jia Y."/>
            <person name="Kalyanaraman A."/>
            <person name="Hsia A.-P."/>
            <person name="Barbazuk W.B."/>
            <person name="Baucom R.S."/>
            <person name="Brutnell T.P."/>
            <person name="Carpita N.C."/>
            <person name="Chaparro C."/>
            <person name="Chia J.-M."/>
            <person name="Deragon J.-M."/>
            <person name="Estill J.C."/>
            <person name="Fu Y."/>
            <person name="Jeddeloh J.A."/>
            <person name="Han Y."/>
            <person name="Lee H."/>
            <person name="Li P."/>
            <person name="Lisch D.R."/>
            <person name="Liu S."/>
            <person name="Liu Z."/>
            <person name="Nagel D.H."/>
            <person name="McCann M.C."/>
            <person name="SanMiguel P."/>
            <person name="Myers A.M."/>
            <person name="Nettleton D."/>
            <person name="Nguyen J."/>
            <person name="Penning B.W."/>
            <person name="Ponnala L."/>
            <person name="Schneider K.L."/>
            <person name="Schwartz D.C."/>
            <person name="Sharma A."/>
            <person name="Soderlund C."/>
            <person name="Springer N.M."/>
            <person name="Sun Q."/>
            <person name="Wang H."/>
            <person name="Waterman M."/>
            <person name="Westerman R."/>
            <person name="Wolfgruber T.K."/>
            <person name="Yang L."/>
            <person name="Yu Y."/>
            <person name="Zhang L."/>
            <person name="Zhou S."/>
            <person name="Zhu Q."/>
            <person name="Bennetzen J.L."/>
            <person name="Dawe R.K."/>
            <person name="Jiang J."/>
            <person name="Jiang N."/>
            <person name="Presting G.G."/>
            <person name="Wessler S.R."/>
            <person name="Aluru S."/>
            <person name="Martienssen R.A."/>
            <person name="Clifton S.W."/>
            <person name="McCombie W.R."/>
            <person name="Wing R.A."/>
            <person name="Wilson R.K."/>
        </authorList>
    </citation>
    <scope>NUCLEOTIDE SEQUENCE [LARGE SCALE GENOMIC DNA]</scope>
    <source>
        <strain evidence="15">cv. B73</strain>
    </source>
</reference>
<evidence type="ECO:0000256" key="5">
    <source>
        <dbReference type="ARBA" id="ARBA00023015"/>
    </source>
</evidence>
<dbReference type="AlphaFoldDB" id="B4FNM8"/>
<evidence type="ECO:0000259" key="10">
    <source>
        <dbReference type="PROSITE" id="PS50157"/>
    </source>
</evidence>
<protein>
    <submittedName>
        <fullName evidence="13">Putative transcriptional regulator RABBIT EARS</fullName>
    </submittedName>
    <submittedName>
        <fullName evidence="12">Zinc finger, C2H2 type family protein</fullName>
    </submittedName>
</protein>
<dbReference type="eggNOG" id="ENOG502QUGK">
    <property type="taxonomic scope" value="Eukaryota"/>
</dbReference>
<evidence type="ECO:0000313" key="13">
    <source>
        <dbReference type="EMBL" id="AQK48228.1"/>
    </source>
</evidence>
<dbReference type="OrthoDB" id="1708403at2759"/>
<dbReference type="PANTHER" id="PTHR45801">
    <property type="entry name" value="OS07G0101800 PROTEIN"/>
    <property type="match status" value="1"/>
</dbReference>
<accession>B4FNM8</accession>
<dbReference type="KEGG" id="zma:100285388"/>
<evidence type="ECO:0000256" key="9">
    <source>
        <dbReference type="SAM" id="MobiDB-lite"/>
    </source>
</evidence>
<evidence type="ECO:0000256" key="2">
    <source>
        <dbReference type="ARBA" id="ARBA00022723"/>
    </source>
</evidence>
<dbReference type="ExpressionAtlas" id="B4FNM8">
    <property type="expression patterns" value="baseline and differential"/>
</dbReference>
<reference evidence="12" key="1">
    <citation type="journal article" date="2009" name="Plant Mol. Biol.">
        <title>Insights into corn genes derived from large-scale cDNA sequencing.</title>
        <authorList>
            <person name="Alexandrov N.N."/>
            <person name="Brover V.V."/>
            <person name="Freidin S."/>
            <person name="Troukhan M.E."/>
            <person name="Tatarinova T.V."/>
            <person name="Zhang H."/>
            <person name="Swaller T.J."/>
            <person name="Lu Y.P."/>
            <person name="Bouck J."/>
            <person name="Flavell R.B."/>
            <person name="Feldmann K.A."/>
        </authorList>
    </citation>
    <scope>NUCLEOTIDE SEQUENCE</scope>
</reference>
<evidence type="ECO:0000313" key="11">
    <source>
        <dbReference type="EMBL" id="ACF83721.1"/>
    </source>
</evidence>
<evidence type="ECO:0000256" key="7">
    <source>
        <dbReference type="ARBA" id="ARBA00023242"/>
    </source>
</evidence>
<reference evidence="14" key="5">
    <citation type="submission" date="2019-07" db="EMBL/GenBank/DDBJ databases">
        <authorList>
            <person name="Seetharam A."/>
            <person name="Woodhouse M."/>
            <person name="Cannon E."/>
        </authorList>
    </citation>
    <scope>NUCLEOTIDE SEQUENCE [LARGE SCALE GENOMIC DNA]</scope>
    <source>
        <strain evidence="14">cv. B73</strain>
    </source>
</reference>
<reference evidence="13" key="4">
    <citation type="submission" date="2015-12" db="EMBL/GenBank/DDBJ databases">
        <title>Update maize B73 reference genome by single molecule sequencing technologies.</title>
        <authorList>
            <consortium name="Maize Genome Sequencing Project"/>
            <person name="Ware D."/>
        </authorList>
    </citation>
    <scope>NUCLEOTIDE SEQUENCE</scope>
    <source>
        <tissue evidence="13">Seedling</tissue>
    </source>
</reference>